<dbReference type="Pfam" id="PF17966">
    <property type="entry name" value="Muc_B2"/>
    <property type="match status" value="1"/>
</dbReference>
<feature type="region of interest" description="Disordered" evidence="3">
    <location>
        <begin position="605"/>
        <end position="660"/>
    </location>
</feature>
<keyword evidence="2" id="KW-0677">Repeat</keyword>
<organism evidence="6 7">
    <name type="scientific">Furfurilactobacillus milii</name>
    <dbReference type="NCBI Taxonomy" id="2888272"/>
    <lineage>
        <taxon>Bacteria</taxon>
        <taxon>Bacillati</taxon>
        <taxon>Bacillota</taxon>
        <taxon>Bacilli</taxon>
        <taxon>Lactobacillales</taxon>
        <taxon>Lactobacillaceae</taxon>
        <taxon>Furfurilactobacillus</taxon>
    </lineage>
</organism>
<proteinExistence type="predicted"/>
<feature type="region of interest" description="Disordered" evidence="3">
    <location>
        <begin position="91"/>
        <end position="121"/>
    </location>
</feature>
<dbReference type="NCBIfam" id="TIGR03715">
    <property type="entry name" value="KxYKxGKxW"/>
    <property type="match status" value="1"/>
</dbReference>
<evidence type="ECO:0000313" key="6">
    <source>
        <dbReference type="EMBL" id="MDF9913528.1"/>
    </source>
</evidence>
<evidence type="ECO:0000259" key="5">
    <source>
        <dbReference type="Pfam" id="PF17966"/>
    </source>
</evidence>
<feature type="compositionally biased region" description="Low complexity" evidence="3">
    <location>
        <begin position="636"/>
        <end position="660"/>
    </location>
</feature>
<dbReference type="Pfam" id="PF19258">
    <property type="entry name" value="KxYKxGKxW_sig"/>
    <property type="match status" value="1"/>
</dbReference>
<accession>A0ABT6DAE2</accession>
<evidence type="ECO:0000259" key="4">
    <source>
        <dbReference type="Pfam" id="PF06458"/>
    </source>
</evidence>
<reference evidence="6" key="1">
    <citation type="submission" date="2022-06" db="EMBL/GenBank/DDBJ databases">
        <title>Antifungal cultures and metabolites of lactic acid bacteria for use in dairy fermentations.</title>
        <authorList>
            <person name="Zhao Z."/>
            <person name="Gaenzle M."/>
        </authorList>
    </citation>
    <scope>NUCLEOTIDE SEQUENCE</scope>
    <source>
        <strain evidence="6">FUA3126</strain>
    </source>
</reference>
<dbReference type="Proteomes" id="UP001152867">
    <property type="component" value="Unassembled WGS sequence"/>
</dbReference>
<feature type="compositionally biased region" description="Pro residues" evidence="3">
    <location>
        <begin position="608"/>
        <end position="625"/>
    </location>
</feature>
<evidence type="ECO:0000256" key="1">
    <source>
        <dbReference type="ARBA" id="ARBA00022729"/>
    </source>
</evidence>
<dbReference type="InterPro" id="IPR022263">
    <property type="entry name" value="KxYKxGKxW"/>
</dbReference>
<feature type="domain" description="Mub B2-like" evidence="5">
    <location>
        <begin position="481"/>
        <end position="601"/>
    </location>
</feature>
<feature type="domain" description="MucBP" evidence="4">
    <location>
        <begin position="332"/>
        <end position="383"/>
    </location>
</feature>
<keyword evidence="7" id="KW-1185">Reference proteome</keyword>
<evidence type="ECO:0000256" key="3">
    <source>
        <dbReference type="SAM" id="MobiDB-lite"/>
    </source>
</evidence>
<evidence type="ECO:0000313" key="7">
    <source>
        <dbReference type="Proteomes" id="UP001152867"/>
    </source>
</evidence>
<evidence type="ECO:0000256" key="2">
    <source>
        <dbReference type="ARBA" id="ARBA00022737"/>
    </source>
</evidence>
<name>A0ABT6DAE2_9LACO</name>
<keyword evidence="1" id="KW-0732">Signal</keyword>
<sequence length="776" mass="83100">METKTHFKMYKDGKQWTTLAATVLAVIGTGTAIAKADEVPSVVTQEVSSGNVASLACSQVTLSATSQATSAASNNVVSMASSATTDTLLTSNSAAPKTQASNNTTTESVASSVSSNYDNNDQSAAASVDKAAISVASTAASTDSVATVVPTASSNKQVNVTNLGDVDEQVVTQAKSLAAKVYQQTSRPQEITRVDATTTPASAASDTITKYTDPAYFSSYTWLDPDPTHYTFDQIAINDGGLIVTSTNRNGDGTIYIHELMPKTYTPVETYILNLGQRVISKKYGFEYANQDYGVSYFNKMNYTTYMAQWRADGTYSEADHYTWVPKLVTATTNFVDETGTAIKPAATSQGLAWQTYTDTPAMISGYTLDQTKLPKNQTGQLTLFGKGWTGTMDYDDGVTAKFVQLTDTGDIDVTITDDHQYAKTPTTTQVFHFKAGDESYQSYTALDWRGWEKTIFLNNPTYGKPAVVTYVYSSNYAISARKTVNETINYVDQQGNVVVAQKKATPLNFLTVHDSATKTDTIFYSTTKSVADASIDPGTGKPVGDGWQTGTASFDAVSNPTVAGYHVISTTAPNSDLTQTSAQSVDNNSQDLIYNVVYAKDPAKPQVVPPVTPPDEPNPVPQPDETPGNTPIPTAPKTNNVTPNTPVVSTPTVVQEPSVPVNETPQQLTAEPKLVPNVPGNVSPVFGPIVTQKNINWLVPTQKVQLSHDVTIDTVAATQPQKNRQPQHALKTTLPRTGEHDASTATLIGESLLGMIGLSAVVGASRRFKHGRSKN</sequence>
<comment type="caution">
    <text evidence="6">The sequence shown here is derived from an EMBL/GenBank/DDBJ whole genome shotgun (WGS) entry which is preliminary data.</text>
</comment>
<feature type="compositionally biased region" description="Low complexity" evidence="3">
    <location>
        <begin position="91"/>
        <end position="116"/>
    </location>
</feature>
<dbReference type="Pfam" id="PF06458">
    <property type="entry name" value="MucBP"/>
    <property type="match status" value="1"/>
</dbReference>
<dbReference type="Gene3D" id="3.10.20.320">
    <property type="entry name" value="Putative peptidoglycan bound protein (lpxtg motif)"/>
    <property type="match status" value="1"/>
</dbReference>
<gene>
    <name evidence="6" type="ORF">NNA32_04610</name>
</gene>
<dbReference type="EMBL" id="JANDJP010000004">
    <property type="protein sequence ID" value="MDF9913528.1"/>
    <property type="molecule type" value="Genomic_DNA"/>
</dbReference>
<dbReference type="RefSeq" id="WP_178943067.1">
    <property type="nucleotide sequence ID" value="NZ_JAIWJG010000007.1"/>
</dbReference>
<protein>
    <submittedName>
        <fullName evidence="6">KxYKxGKxW signal peptide domain-containing protein</fullName>
    </submittedName>
</protein>
<dbReference type="Gene3D" id="2.60.40.4300">
    <property type="match status" value="1"/>
</dbReference>
<dbReference type="InterPro" id="IPR009459">
    <property type="entry name" value="MucBP_dom"/>
</dbReference>
<dbReference type="InterPro" id="IPR041495">
    <property type="entry name" value="Mub_B2"/>
</dbReference>